<gene>
    <name evidence="1" type="ORF">M441DRAFT_44102</name>
</gene>
<reference evidence="1 2" key="1">
    <citation type="submission" date="2016-07" db="EMBL/GenBank/DDBJ databases">
        <title>Multiple horizontal gene transfer events from other fungi enriched the ability of initially mycotrophic Trichoderma (Ascomycota) to feed on dead plant biomass.</title>
        <authorList>
            <consortium name="DOE Joint Genome Institute"/>
            <person name="Aerts A."/>
            <person name="Atanasova L."/>
            <person name="Chenthamara K."/>
            <person name="Zhang J."/>
            <person name="Grujic M."/>
            <person name="Henrissat B."/>
            <person name="Kuo A."/>
            <person name="Salamov A."/>
            <person name="Lipzen A."/>
            <person name="Labutti K."/>
            <person name="Barry K."/>
            <person name="Miao Y."/>
            <person name="Rahimi M.J."/>
            <person name="Shen Q."/>
            <person name="Grigoriev I.V."/>
            <person name="Kubicek C.P."/>
            <person name="Druzhinina I.S."/>
        </authorList>
    </citation>
    <scope>NUCLEOTIDE SEQUENCE [LARGE SCALE GENOMIC DNA]</scope>
    <source>
        <strain evidence="1 2">CBS 433.97</strain>
    </source>
</reference>
<sequence length="178" mass="19560">MSWRCEGLIDRKYSLPLQLLAAAESRRMGKLRARRQRPPETFQAPPSRLQGSELDAVFVSPTPRGQKVSGEYLRAGAGLAYAGIVTERYKHAFTSTSRQLCRPGKASGSVHDLILSPWHAPASIWTVGTPPTAAVPASIWKAQERALKIRADMRLTQLAARQDGYRLSAGLPDPWSLA</sequence>
<dbReference type="Proteomes" id="UP000240493">
    <property type="component" value="Unassembled WGS sequence"/>
</dbReference>
<dbReference type="OrthoDB" id="10476962at2759"/>
<dbReference type="EMBL" id="KZ679258">
    <property type="protein sequence ID" value="PTB43986.1"/>
    <property type="molecule type" value="Genomic_DNA"/>
</dbReference>
<evidence type="ECO:0000313" key="1">
    <source>
        <dbReference type="EMBL" id="PTB43986.1"/>
    </source>
</evidence>
<dbReference type="AlphaFoldDB" id="A0A2T3ZGQ8"/>
<organism evidence="1 2">
    <name type="scientific">Trichoderma asperellum (strain ATCC 204424 / CBS 433.97 / NBRC 101777)</name>
    <dbReference type="NCBI Taxonomy" id="1042311"/>
    <lineage>
        <taxon>Eukaryota</taxon>
        <taxon>Fungi</taxon>
        <taxon>Dikarya</taxon>
        <taxon>Ascomycota</taxon>
        <taxon>Pezizomycotina</taxon>
        <taxon>Sordariomycetes</taxon>
        <taxon>Hypocreomycetidae</taxon>
        <taxon>Hypocreales</taxon>
        <taxon>Hypocreaceae</taxon>
        <taxon>Trichoderma</taxon>
    </lineage>
</organism>
<protein>
    <submittedName>
        <fullName evidence="1">Uncharacterized protein</fullName>
    </submittedName>
</protein>
<keyword evidence="2" id="KW-1185">Reference proteome</keyword>
<name>A0A2T3ZGQ8_TRIA4</name>
<accession>A0A2T3ZGQ8</accession>
<evidence type="ECO:0000313" key="2">
    <source>
        <dbReference type="Proteomes" id="UP000240493"/>
    </source>
</evidence>
<proteinExistence type="predicted"/>